<organism evidence="2">
    <name type="scientific">Rhizophora mucronata</name>
    <name type="common">Asiatic mangrove</name>
    <dbReference type="NCBI Taxonomy" id="61149"/>
    <lineage>
        <taxon>Eukaryota</taxon>
        <taxon>Viridiplantae</taxon>
        <taxon>Streptophyta</taxon>
        <taxon>Embryophyta</taxon>
        <taxon>Tracheophyta</taxon>
        <taxon>Spermatophyta</taxon>
        <taxon>Magnoliopsida</taxon>
        <taxon>eudicotyledons</taxon>
        <taxon>Gunneridae</taxon>
        <taxon>Pentapetalae</taxon>
        <taxon>rosids</taxon>
        <taxon>fabids</taxon>
        <taxon>Malpighiales</taxon>
        <taxon>Rhizophoraceae</taxon>
        <taxon>Rhizophora</taxon>
    </lineage>
</organism>
<feature type="region of interest" description="Disordered" evidence="1">
    <location>
        <begin position="1"/>
        <end position="28"/>
    </location>
</feature>
<protein>
    <submittedName>
        <fullName evidence="2">Uncharacterized protein</fullName>
    </submittedName>
</protein>
<name>A0A2P2K102_RHIMU</name>
<reference evidence="2" key="1">
    <citation type="submission" date="2018-02" db="EMBL/GenBank/DDBJ databases">
        <title>Rhizophora mucronata_Transcriptome.</title>
        <authorList>
            <person name="Meera S.P."/>
            <person name="Sreeshan A."/>
            <person name="Augustine A."/>
        </authorList>
    </citation>
    <scope>NUCLEOTIDE SEQUENCE</scope>
    <source>
        <tissue evidence="2">Leaf</tissue>
    </source>
</reference>
<feature type="compositionally biased region" description="Basic residues" evidence="1">
    <location>
        <begin position="13"/>
        <end position="28"/>
    </location>
</feature>
<proteinExistence type="predicted"/>
<accession>A0A2P2K102</accession>
<evidence type="ECO:0000313" key="2">
    <source>
        <dbReference type="EMBL" id="MBW99412.1"/>
    </source>
</evidence>
<dbReference type="AlphaFoldDB" id="A0A2P2K102"/>
<dbReference type="EMBL" id="GGEC01018929">
    <property type="protein sequence ID" value="MBW99412.1"/>
    <property type="molecule type" value="Transcribed_RNA"/>
</dbReference>
<sequence length="82" mass="9461">MGGCASRPEGCVSRRKKKRSRKRRRRIIKRPVSSVKIEKVECCGQTDRSFTNPTFQGLSFFIPSLCSNHLKQSDSSFMDRKH</sequence>
<evidence type="ECO:0000256" key="1">
    <source>
        <dbReference type="SAM" id="MobiDB-lite"/>
    </source>
</evidence>